<dbReference type="Pfam" id="PF00535">
    <property type="entry name" value="Glycos_transf_2"/>
    <property type="match status" value="1"/>
</dbReference>
<dbReference type="CDD" id="cd00761">
    <property type="entry name" value="Glyco_tranf_GTA_type"/>
    <property type="match status" value="1"/>
</dbReference>
<evidence type="ECO:0000259" key="3">
    <source>
        <dbReference type="Pfam" id="PF00535"/>
    </source>
</evidence>
<dbReference type="SUPFAM" id="SSF53448">
    <property type="entry name" value="Nucleotide-diphospho-sugar transferases"/>
    <property type="match status" value="1"/>
</dbReference>
<feature type="domain" description="Glycosyltransferase 2-like" evidence="3">
    <location>
        <begin position="6"/>
        <end position="130"/>
    </location>
</feature>
<comment type="similarity">
    <text evidence="1">Belongs to the glycosyltransferase 2 family.</text>
</comment>
<evidence type="ECO:0000256" key="1">
    <source>
        <dbReference type="ARBA" id="ARBA00006739"/>
    </source>
</evidence>
<accession>A0A7H0Y7J0</accession>
<dbReference type="InterPro" id="IPR029044">
    <property type="entry name" value="Nucleotide-diphossugar_trans"/>
</dbReference>
<dbReference type="PANTHER" id="PTHR22916">
    <property type="entry name" value="GLYCOSYLTRANSFERASE"/>
    <property type="match status" value="1"/>
</dbReference>
<feature type="coiled-coil region" evidence="2">
    <location>
        <begin position="410"/>
        <end position="461"/>
    </location>
</feature>
<feature type="coiled-coil region" evidence="2">
    <location>
        <begin position="340"/>
        <end position="367"/>
    </location>
</feature>
<keyword evidence="2" id="KW-0175">Coiled coil</keyword>
<dbReference type="Gene3D" id="1.20.5.340">
    <property type="match status" value="1"/>
</dbReference>
<name>A0A7H0Y7J0_9BACL</name>
<dbReference type="Proteomes" id="UP000516384">
    <property type="component" value="Chromosome"/>
</dbReference>
<dbReference type="EMBL" id="CP061172">
    <property type="protein sequence ID" value="QNR67048.1"/>
    <property type="molecule type" value="Genomic_DNA"/>
</dbReference>
<protein>
    <submittedName>
        <fullName evidence="4">Glycosyltransferase</fullName>
    </submittedName>
</protein>
<evidence type="ECO:0000313" key="4">
    <source>
        <dbReference type="EMBL" id="QNR67048.1"/>
    </source>
</evidence>
<reference evidence="4 5" key="1">
    <citation type="submission" date="2020-09" db="EMBL/GenBank/DDBJ databases">
        <title>Characterization of Paenibacillus peoriae strain ZF390 with broad-spectrum antimicrobial activity as a potential biocontrol agent.</title>
        <authorList>
            <person name="Li L."/>
            <person name="Zhao Y."/>
            <person name="Li B."/>
            <person name="Xie X."/>
        </authorList>
    </citation>
    <scope>NUCLEOTIDE SEQUENCE [LARGE SCALE GENOMIC DNA]</scope>
    <source>
        <strain evidence="4 5">ZF390</strain>
    </source>
</reference>
<dbReference type="InterPro" id="IPR001173">
    <property type="entry name" value="Glyco_trans_2-like"/>
</dbReference>
<organism evidence="4 5">
    <name type="scientific">Paenibacillus peoriae</name>
    <dbReference type="NCBI Taxonomy" id="59893"/>
    <lineage>
        <taxon>Bacteria</taxon>
        <taxon>Bacillati</taxon>
        <taxon>Bacillota</taxon>
        <taxon>Bacilli</taxon>
        <taxon>Bacillales</taxon>
        <taxon>Paenibacillaceae</taxon>
        <taxon>Paenibacillus</taxon>
    </lineage>
</organism>
<gene>
    <name evidence="4" type="ORF">IAQ67_25345</name>
</gene>
<sequence>MDYKISVIVPIYNVEKYLPEAMDSLKRQTMGFNNIEVILVDDNSTDESKNIADQFASENSNVISIHLSSSSGAAGKPRNVGIKNASAEYIMFLDPDDYYTDNACDLLYQRISEKNIDFAFASYRTISEDGSIILDNVLPMGFPDEIDSKSIEENQQLLEIAPSIWTKIYKKSFVENNNIEFPEKIVSQDFVFNIHAMLSANGIYFFNDIVYNYRIRNKESKSISYILDEKYFYGINKSQLLAYELFGKFNKEHLFSIILAKYLDFNIKNIFFSQLISNSQKKDIIRNMYWFFEQCFENEIKPKDKLNEKLYALIFEKKYNEALDLYNHIYPLVSEYEEWIVKQEEGKKWLEDQLAKLESDLNSKENIIIDLKKYNNELIEGKKWLEEQLGESKENISMQINVIGDMKNWINELEKGKDWLQVQLANYKKEVENLNIIIDDLKMWNQQLIEAKESLEKQINDK</sequence>
<dbReference type="AlphaFoldDB" id="A0A7H0Y7J0"/>
<evidence type="ECO:0000313" key="5">
    <source>
        <dbReference type="Proteomes" id="UP000516384"/>
    </source>
</evidence>
<dbReference type="GO" id="GO:0016758">
    <property type="term" value="F:hexosyltransferase activity"/>
    <property type="evidence" value="ECO:0007669"/>
    <property type="project" value="UniProtKB-ARBA"/>
</dbReference>
<keyword evidence="4" id="KW-0808">Transferase</keyword>
<dbReference type="PANTHER" id="PTHR22916:SF3">
    <property type="entry name" value="UDP-GLCNAC:BETAGAL BETA-1,3-N-ACETYLGLUCOSAMINYLTRANSFERASE-LIKE PROTEIN 1"/>
    <property type="match status" value="1"/>
</dbReference>
<dbReference type="Gene3D" id="3.90.550.10">
    <property type="entry name" value="Spore Coat Polysaccharide Biosynthesis Protein SpsA, Chain A"/>
    <property type="match status" value="1"/>
</dbReference>
<proteinExistence type="inferred from homology"/>
<evidence type="ECO:0000256" key="2">
    <source>
        <dbReference type="SAM" id="Coils"/>
    </source>
</evidence>
<dbReference type="RefSeq" id="WP_190298067.1">
    <property type="nucleotide sequence ID" value="NZ_CP061172.1"/>
</dbReference>